<keyword evidence="11" id="KW-1185">Reference proteome</keyword>
<dbReference type="NCBIfam" id="TIGR00447">
    <property type="entry name" value="pth"/>
    <property type="match status" value="1"/>
</dbReference>
<feature type="binding site" evidence="7">
    <location>
        <position position="49"/>
    </location>
    <ligand>
        <name>tRNA</name>
        <dbReference type="ChEBI" id="CHEBI:17843"/>
    </ligand>
</feature>
<dbReference type="SUPFAM" id="SSF53178">
    <property type="entry name" value="Peptidyl-tRNA hydrolase-like"/>
    <property type="match status" value="1"/>
</dbReference>
<comment type="function">
    <text evidence="7">Catalyzes the release of premature peptidyl moieties from peptidyl-tRNA molecules trapped in stalled 50S ribosomal subunits, and thus maintains levels of free tRNAs and 50S ribosomes.</text>
</comment>
<proteinExistence type="inferred from homology"/>
<evidence type="ECO:0000256" key="7">
    <source>
        <dbReference type="HAMAP-Rule" id="MF_00083"/>
    </source>
</evidence>
<dbReference type="GO" id="GO:0072344">
    <property type="term" value="P:rescue of stalled ribosome"/>
    <property type="evidence" value="ECO:0007669"/>
    <property type="project" value="UniProtKB-UniRule"/>
</dbReference>
<evidence type="ECO:0000256" key="8">
    <source>
        <dbReference type="RuleBase" id="RU000673"/>
    </source>
</evidence>
<sequence length="240" mass="25973">MAEGRAAPYTLRPSSIADTRRRVAPAPPRSSNLLVKRILVGLGNPGPEYVGTRHNVGFEVLDRVALHEGLLFRSPASLIRSGALDGYGGERSFLCARSFDPDVLLVKPTTFMNLSGEAVSPIVQWAGVTPADVLVVYDDMDLPLGRLRMRPSGGHGGQNGMRSIIDALGSNLFPRLRIGIGRTSTDAARHVLSRFNDDERIEIDISVAEAAEAALDWLKSGDTEGCMTRFHSRWSHGADA</sequence>
<comment type="subcellular location">
    <subcellularLocation>
        <location evidence="7">Cytoplasm</location>
    </subcellularLocation>
</comment>
<dbReference type="Gene3D" id="3.40.50.1470">
    <property type="entry name" value="Peptidyl-tRNA hydrolase"/>
    <property type="match status" value="1"/>
</dbReference>
<dbReference type="EMBL" id="CP036290">
    <property type="protein sequence ID" value="QDU85856.1"/>
    <property type="molecule type" value="Genomic_DNA"/>
</dbReference>
<dbReference type="GO" id="GO:0000049">
    <property type="term" value="F:tRNA binding"/>
    <property type="evidence" value="ECO:0007669"/>
    <property type="project" value="UniProtKB-UniRule"/>
</dbReference>
<evidence type="ECO:0000256" key="1">
    <source>
        <dbReference type="ARBA" id="ARBA00013260"/>
    </source>
</evidence>
<organism evidence="10 11">
    <name type="scientific">Rohdeia mirabilis</name>
    <dbReference type="NCBI Taxonomy" id="2528008"/>
    <lineage>
        <taxon>Bacteria</taxon>
        <taxon>Pseudomonadati</taxon>
        <taxon>Planctomycetota</taxon>
        <taxon>Planctomycetia</taxon>
        <taxon>Planctomycetia incertae sedis</taxon>
        <taxon>Rohdeia</taxon>
    </lineage>
</organism>
<dbReference type="GO" id="GO:0005737">
    <property type="term" value="C:cytoplasm"/>
    <property type="evidence" value="ECO:0007669"/>
    <property type="project" value="UniProtKB-SubCell"/>
</dbReference>
<dbReference type="InterPro" id="IPR018171">
    <property type="entry name" value="Pept_tRNA_hydro_CS"/>
</dbReference>
<dbReference type="GO" id="GO:0006515">
    <property type="term" value="P:protein quality control for misfolded or incompletely synthesized proteins"/>
    <property type="evidence" value="ECO:0007669"/>
    <property type="project" value="UniProtKB-UniRule"/>
</dbReference>
<keyword evidence="2 7" id="KW-0820">tRNA-binding</keyword>
<feature type="site" description="Discriminates between blocked and unblocked aminoacyl-tRNA" evidence="7">
    <location>
        <position position="44"/>
    </location>
</feature>
<evidence type="ECO:0000313" key="11">
    <source>
        <dbReference type="Proteomes" id="UP000319342"/>
    </source>
</evidence>
<evidence type="ECO:0000256" key="4">
    <source>
        <dbReference type="ARBA" id="ARBA00022884"/>
    </source>
</evidence>
<keyword evidence="4 7" id="KW-0694">RNA-binding</keyword>
<dbReference type="PANTHER" id="PTHR17224:SF1">
    <property type="entry name" value="PEPTIDYL-TRNA HYDROLASE"/>
    <property type="match status" value="1"/>
</dbReference>
<dbReference type="Pfam" id="PF01195">
    <property type="entry name" value="Pept_tRNA_hydro"/>
    <property type="match status" value="1"/>
</dbReference>
<comment type="catalytic activity">
    <reaction evidence="7 8">
        <text>an N-acyl-L-alpha-aminoacyl-tRNA + H2O = an N-acyl-L-amino acid + a tRNA + H(+)</text>
        <dbReference type="Rhea" id="RHEA:54448"/>
        <dbReference type="Rhea" id="RHEA-COMP:10123"/>
        <dbReference type="Rhea" id="RHEA-COMP:13883"/>
        <dbReference type="ChEBI" id="CHEBI:15377"/>
        <dbReference type="ChEBI" id="CHEBI:15378"/>
        <dbReference type="ChEBI" id="CHEBI:59874"/>
        <dbReference type="ChEBI" id="CHEBI:78442"/>
        <dbReference type="ChEBI" id="CHEBI:138191"/>
        <dbReference type="EC" id="3.1.1.29"/>
    </reaction>
</comment>
<comment type="similarity">
    <text evidence="5 7 9">Belongs to the PTH family.</text>
</comment>
<dbReference type="PROSITE" id="PS01195">
    <property type="entry name" value="PEPT_TRNA_HYDROL_1"/>
    <property type="match status" value="1"/>
</dbReference>
<evidence type="ECO:0000256" key="6">
    <source>
        <dbReference type="ARBA" id="ARBA00050038"/>
    </source>
</evidence>
<dbReference type="HAMAP" id="MF_00083">
    <property type="entry name" value="Pept_tRNA_hydro_bact"/>
    <property type="match status" value="1"/>
</dbReference>
<comment type="function">
    <text evidence="7">Hydrolyzes ribosome-free peptidyl-tRNAs (with 1 or more amino acids incorporated), which drop off the ribosome during protein synthesis, or as a result of ribosome stalling.</text>
</comment>
<dbReference type="InterPro" id="IPR001328">
    <property type="entry name" value="Pept_tRNA_hydro"/>
</dbReference>
<keyword evidence="7" id="KW-0963">Cytoplasm</keyword>
<dbReference type="EC" id="3.1.1.29" evidence="1 7"/>
<feature type="site" description="Stabilizes the basic form of H active site to accept a proton" evidence="7">
    <location>
        <position position="138"/>
    </location>
</feature>
<dbReference type="FunFam" id="3.40.50.1470:FF:000001">
    <property type="entry name" value="Peptidyl-tRNA hydrolase"/>
    <property type="match status" value="1"/>
</dbReference>
<dbReference type="GO" id="GO:0004045">
    <property type="term" value="F:peptidyl-tRNA hydrolase activity"/>
    <property type="evidence" value="ECO:0007669"/>
    <property type="project" value="UniProtKB-UniRule"/>
</dbReference>
<evidence type="ECO:0000256" key="5">
    <source>
        <dbReference type="ARBA" id="ARBA00038063"/>
    </source>
</evidence>
<reference evidence="10 11" key="1">
    <citation type="submission" date="2019-02" db="EMBL/GenBank/DDBJ databases">
        <title>Deep-cultivation of Planctomycetes and their phenomic and genomic characterization uncovers novel biology.</title>
        <authorList>
            <person name="Wiegand S."/>
            <person name="Jogler M."/>
            <person name="Boedeker C."/>
            <person name="Pinto D."/>
            <person name="Vollmers J."/>
            <person name="Rivas-Marin E."/>
            <person name="Kohn T."/>
            <person name="Peeters S.H."/>
            <person name="Heuer A."/>
            <person name="Rast P."/>
            <person name="Oberbeckmann S."/>
            <person name="Bunk B."/>
            <person name="Jeske O."/>
            <person name="Meyerdierks A."/>
            <person name="Storesund J.E."/>
            <person name="Kallscheuer N."/>
            <person name="Luecker S."/>
            <person name="Lage O.M."/>
            <person name="Pohl T."/>
            <person name="Merkel B.J."/>
            <person name="Hornburger P."/>
            <person name="Mueller R.-W."/>
            <person name="Bruemmer F."/>
            <person name="Labrenz M."/>
            <person name="Spormann A.M."/>
            <person name="Op den Camp H."/>
            <person name="Overmann J."/>
            <person name="Amann R."/>
            <person name="Jetten M.S.M."/>
            <person name="Mascher T."/>
            <person name="Medema M.H."/>
            <person name="Devos D.P."/>
            <person name="Kaster A.-K."/>
            <person name="Ovreas L."/>
            <person name="Rohde M."/>
            <person name="Galperin M.Y."/>
            <person name="Jogler C."/>
        </authorList>
    </citation>
    <scope>NUCLEOTIDE SEQUENCE [LARGE SCALE GENOMIC DNA]</scope>
    <source>
        <strain evidence="10 11">Pla163</strain>
    </source>
</reference>
<feature type="active site" description="Proton acceptor" evidence="7">
    <location>
        <position position="54"/>
    </location>
</feature>
<gene>
    <name evidence="7 10" type="primary">pth</name>
    <name evidence="10" type="ORF">Pla163_30020</name>
</gene>
<evidence type="ECO:0000256" key="9">
    <source>
        <dbReference type="RuleBase" id="RU004320"/>
    </source>
</evidence>
<dbReference type="InterPro" id="IPR036416">
    <property type="entry name" value="Pept_tRNA_hydro_sf"/>
</dbReference>
<feature type="binding site" evidence="7">
    <location>
        <position position="111"/>
    </location>
    <ligand>
        <name>tRNA</name>
        <dbReference type="ChEBI" id="CHEBI:17843"/>
    </ligand>
</feature>
<dbReference type="Proteomes" id="UP000319342">
    <property type="component" value="Chromosome"/>
</dbReference>
<keyword evidence="3 7" id="KW-0378">Hydrolase</keyword>
<accession>A0A518D304</accession>
<evidence type="ECO:0000313" key="10">
    <source>
        <dbReference type="EMBL" id="QDU85856.1"/>
    </source>
</evidence>
<dbReference type="CDD" id="cd00462">
    <property type="entry name" value="PTH"/>
    <property type="match status" value="1"/>
</dbReference>
<dbReference type="AlphaFoldDB" id="A0A518D304"/>
<evidence type="ECO:0000256" key="2">
    <source>
        <dbReference type="ARBA" id="ARBA00022555"/>
    </source>
</evidence>
<feature type="binding site" evidence="7">
    <location>
        <position position="159"/>
    </location>
    <ligand>
        <name>tRNA</name>
        <dbReference type="ChEBI" id="CHEBI:17843"/>
    </ligand>
</feature>
<dbReference type="PANTHER" id="PTHR17224">
    <property type="entry name" value="PEPTIDYL-TRNA HYDROLASE"/>
    <property type="match status" value="1"/>
</dbReference>
<name>A0A518D304_9BACT</name>
<protein>
    <recommendedName>
        <fullName evidence="6 7">Peptidyl-tRNA hydrolase</fullName>
        <shortName evidence="7">Pth</shortName>
        <ecNumber evidence="1 7">3.1.1.29</ecNumber>
    </recommendedName>
</protein>
<feature type="binding site" evidence="7">
    <location>
        <position position="113"/>
    </location>
    <ligand>
        <name>tRNA</name>
        <dbReference type="ChEBI" id="CHEBI:17843"/>
    </ligand>
</feature>
<evidence type="ECO:0000256" key="3">
    <source>
        <dbReference type="ARBA" id="ARBA00022801"/>
    </source>
</evidence>
<comment type="subunit">
    <text evidence="7">Monomer.</text>
</comment>